<reference evidence="1" key="1">
    <citation type="journal article" date="2009" name="PLoS Genet.">
        <title>Sequencing, mapping, and analysis of 27,455 maize full-length cDNAs.</title>
        <authorList>
            <person name="Soderlund C."/>
            <person name="Descour A."/>
            <person name="Kudrna D."/>
            <person name="Bomhoff M."/>
            <person name="Boyd L."/>
            <person name="Currie J."/>
            <person name="Angelova A."/>
            <person name="Collura K."/>
            <person name="Wissotski M."/>
            <person name="Ashley E."/>
            <person name="Morrow D."/>
            <person name="Fernandes J."/>
            <person name="Walbot V."/>
            <person name="Yu Y."/>
        </authorList>
    </citation>
    <scope>NUCLEOTIDE SEQUENCE</scope>
    <source>
        <strain evidence="1">B73</strain>
    </source>
</reference>
<organism evidence="1">
    <name type="scientific">Zea mays</name>
    <name type="common">Maize</name>
    <dbReference type="NCBI Taxonomy" id="4577"/>
    <lineage>
        <taxon>Eukaryota</taxon>
        <taxon>Viridiplantae</taxon>
        <taxon>Streptophyta</taxon>
        <taxon>Embryophyta</taxon>
        <taxon>Tracheophyta</taxon>
        <taxon>Spermatophyta</taxon>
        <taxon>Magnoliopsida</taxon>
        <taxon>Liliopsida</taxon>
        <taxon>Poales</taxon>
        <taxon>Poaceae</taxon>
        <taxon>PACMAD clade</taxon>
        <taxon>Panicoideae</taxon>
        <taxon>Andropogonodae</taxon>
        <taxon>Andropogoneae</taxon>
        <taxon>Tripsacinae</taxon>
        <taxon>Zea</taxon>
    </lineage>
</organism>
<accession>C4J1F1</accession>
<dbReference type="EMBL" id="BT084648">
    <property type="protein sequence ID" value="ACR35001.1"/>
    <property type="molecule type" value="mRNA"/>
</dbReference>
<proteinExistence type="evidence at transcript level"/>
<protein>
    <submittedName>
        <fullName evidence="1">Uncharacterized protein</fullName>
    </submittedName>
</protein>
<dbReference type="AlphaFoldDB" id="C4J1F1"/>
<sequence length="49" mass="5327">MYIQQVQLIRGNINSSIVSNSPITMHDDGMPSHNIISASAFACMLFTAT</sequence>
<evidence type="ECO:0000313" key="1">
    <source>
        <dbReference type="EMBL" id="ACR35001.1"/>
    </source>
</evidence>
<reference evidence="1" key="2">
    <citation type="submission" date="2012-06" db="EMBL/GenBank/DDBJ databases">
        <authorList>
            <person name="Yu Y."/>
            <person name="Currie J."/>
            <person name="Lomeli R."/>
            <person name="Angelova A."/>
            <person name="Collura K."/>
            <person name="Wissotski M."/>
            <person name="Campos D."/>
            <person name="Kudrna D."/>
            <person name="Golser W."/>
            <person name="Ashely E."/>
            <person name="Descour A."/>
            <person name="Fernandes J."/>
            <person name="Soderlund C."/>
            <person name="Walbot V."/>
        </authorList>
    </citation>
    <scope>NUCLEOTIDE SEQUENCE</scope>
    <source>
        <strain evidence="1">B73</strain>
    </source>
</reference>
<name>C4J1F1_MAIZE</name>